<sequence length="116" mass="12877">MRRTVYLLVVKVLDLVGVVLLVLVQPQVILNHPHSDQLHPSDRTDGAFTHNLESKLVWPRFGPHTTGIMALETVRSCLLDLGHKITSRLHLAWSVAQNAEVGSLGFGPRFATSSYK</sequence>
<comment type="caution">
    <text evidence="2">The sequence shown here is derived from an EMBL/GenBank/DDBJ whole genome shotgun (WGS) entry which is preliminary data.</text>
</comment>
<dbReference type="EMBL" id="CADEAL010004025">
    <property type="protein sequence ID" value="CAB1449705.1"/>
    <property type="molecule type" value="Genomic_DNA"/>
</dbReference>
<evidence type="ECO:0000313" key="2">
    <source>
        <dbReference type="EMBL" id="CAB1449705.1"/>
    </source>
</evidence>
<name>A0A9N7VHE0_PLEPL</name>
<organism evidence="2 3">
    <name type="scientific">Pleuronectes platessa</name>
    <name type="common">European plaice</name>
    <dbReference type="NCBI Taxonomy" id="8262"/>
    <lineage>
        <taxon>Eukaryota</taxon>
        <taxon>Metazoa</taxon>
        <taxon>Chordata</taxon>
        <taxon>Craniata</taxon>
        <taxon>Vertebrata</taxon>
        <taxon>Euteleostomi</taxon>
        <taxon>Actinopterygii</taxon>
        <taxon>Neopterygii</taxon>
        <taxon>Teleostei</taxon>
        <taxon>Neoteleostei</taxon>
        <taxon>Acanthomorphata</taxon>
        <taxon>Carangaria</taxon>
        <taxon>Pleuronectiformes</taxon>
        <taxon>Pleuronectoidei</taxon>
        <taxon>Pleuronectidae</taxon>
        <taxon>Pleuronectes</taxon>
    </lineage>
</organism>
<proteinExistence type="predicted"/>
<keyword evidence="3" id="KW-1185">Reference proteome</keyword>
<feature type="transmembrane region" description="Helical" evidence="1">
    <location>
        <begin position="6"/>
        <end position="24"/>
    </location>
</feature>
<accession>A0A9N7VHE0</accession>
<keyword evidence="1" id="KW-0472">Membrane</keyword>
<reference evidence="2" key="1">
    <citation type="submission" date="2020-03" db="EMBL/GenBank/DDBJ databases">
        <authorList>
            <person name="Weist P."/>
        </authorList>
    </citation>
    <scope>NUCLEOTIDE SEQUENCE</scope>
</reference>
<evidence type="ECO:0000256" key="1">
    <source>
        <dbReference type="SAM" id="Phobius"/>
    </source>
</evidence>
<protein>
    <submittedName>
        <fullName evidence="2">Uncharacterized protein</fullName>
    </submittedName>
</protein>
<keyword evidence="1" id="KW-1133">Transmembrane helix</keyword>
<dbReference type="Proteomes" id="UP001153269">
    <property type="component" value="Unassembled WGS sequence"/>
</dbReference>
<keyword evidence="1" id="KW-0812">Transmembrane</keyword>
<evidence type="ECO:0000313" key="3">
    <source>
        <dbReference type="Proteomes" id="UP001153269"/>
    </source>
</evidence>
<dbReference type="AlphaFoldDB" id="A0A9N7VHE0"/>
<gene>
    <name evidence="2" type="ORF">PLEPLA_LOCUS37390</name>
</gene>